<sequence>MRLVAGRNPHYETKRFSKAIIWQTVDDFFPEILFMPNDRIRGGNSQGKRLVRRFDRSVLWAKLTWLLEIRKGSQKVFGKSH</sequence>
<name>A0A2S8GES6_9BACT</name>
<dbReference type="EMBL" id="PUIB01000003">
    <property type="protein sequence ID" value="PQO42604.1"/>
    <property type="molecule type" value="Genomic_DNA"/>
</dbReference>
<gene>
    <name evidence="1" type="ORF">C5Y98_01840</name>
</gene>
<protein>
    <submittedName>
        <fullName evidence="1">Uncharacterized protein</fullName>
    </submittedName>
</protein>
<reference evidence="1 2" key="1">
    <citation type="submission" date="2018-02" db="EMBL/GenBank/DDBJ databases">
        <title>Comparative genomes isolates from brazilian mangrove.</title>
        <authorList>
            <person name="Araujo J.E."/>
            <person name="Taketani R.G."/>
            <person name="Silva M.C.P."/>
            <person name="Loureco M.V."/>
            <person name="Andreote F.D."/>
        </authorList>
    </citation>
    <scope>NUCLEOTIDE SEQUENCE [LARGE SCALE GENOMIC DNA]</scope>
    <source>
        <strain evidence="1 2">NAP PRIS-MGV</strain>
    </source>
</reference>
<evidence type="ECO:0000313" key="1">
    <source>
        <dbReference type="EMBL" id="PQO42604.1"/>
    </source>
</evidence>
<organism evidence="1 2">
    <name type="scientific">Blastopirellula marina</name>
    <dbReference type="NCBI Taxonomy" id="124"/>
    <lineage>
        <taxon>Bacteria</taxon>
        <taxon>Pseudomonadati</taxon>
        <taxon>Planctomycetota</taxon>
        <taxon>Planctomycetia</taxon>
        <taxon>Pirellulales</taxon>
        <taxon>Pirellulaceae</taxon>
        <taxon>Blastopirellula</taxon>
    </lineage>
</organism>
<dbReference type="AlphaFoldDB" id="A0A2S8GES6"/>
<evidence type="ECO:0000313" key="2">
    <source>
        <dbReference type="Proteomes" id="UP000239388"/>
    </source>
</evidence>
<comment type="caution">
    <text evidence="1">The sequence shown here is derived from an EMBL/GenBank/DDBJ whole genome shotgun (WGS) entry which is preliminary data.</text>
</comment>
<dbReference type="Proteomes" id="UP000239388">
    <property type="component" value="Unassembled WGS sequence"/>
</dbReference>
<accession>A0A2S8GES6</accession>
<proteinExistence type="predicted"/>